<evidence type="ECO:0000313" key="2">
    <source>
        <dbReference type="EMBL" id="GAA1953917.1"/>
    </source>
</evidence>
<feature type="signal peptide" evidence="1">
    <location>
        <begin position="1"/>
        <end position="33"/>
    </location>
</feature>
<evidence type="ECO:0000313" key="3">
    <source>
        <dbReference type="Proteomes" id="UP001499954"/>
    </source>
</evidence>
<dbReference type="EMBL" id="BAAAMK010000002">
    <property type="protein sequence ID" value="GAA1953917.1"/>
    <property type="molecule type" value="Genomic_DNA"/>
</dbReference>
<evidence type="ECO:0000256" key="1">
    <source>
        <dbReference type="SAM" id="SignalP"/>
    </source>
</evidence>
<keyword evidence="3" id="KW-1185">Reference proteome</keyword>
<proteinExistence type="predicted"/>
<dbReference type="Proteomes" id="UP001499954">
    <property type="component" value="Unassembled WGS sequence"/>
</dbReference>
<name>A0ABN2QKI2_9MICO</name>
<reference evidence="2 3" key="1">
    <citation type="journal article" date="2019" name="Int. J. Syst. Evol. Microbiol.">
        <title>The Global Catalogue of Microorganisms (GCM) 10K type strain sequencing project: providing services to taxonomists for standard genome sequencing and annotation.</title>
        <authorList>
            <consortium name="The Broad Institute Genomics Platform"/>
            <consortium name="The Broad Institute Genome Sequencing Center for Infectious Disease"/>
            <person name="Wu L."/>
            <person name="Ma J."/>
        </authorList>
    </citation>
    <scope>NUCLEOTIDE SEQUENCE [LARGE SCALE GENOMIC DNA]</scope>
    <source>
        <strain evidence="2 3">JCM 13584</strain>
    </source>
</reference>
<comment type="caution">
    <text evidence="2">The sequence shown here is derived from an EMBL/GenBank/DDBJ whole genome shotgun (WGS) entry which is preliminary data.</text>
</comment>
<accession>A0ABN2QKI2</accession>
<protein>
    <recommendedName>
        <fullName evidence="4">Lipoprotein</fullName>
    </recommendedName>
</protein>
<gene>
    <name evidence="2" type="ORF">GCM10009717_19800</name>
</gene>
<evidence type="ECO:0008006" key="4">
    <source>
        <dbReference type="Google" id="ProtNLM"/>
    </source>
</evidence>
<organism evidence="2 3">
    <name type="scientific">Agromyces allii</name>
    <dbReference type="NCBI Taxonomy" id="393607"/>
    <lineage>
        <taxon>Bacteria</taxon>
        <taxon>Bacillati</taxon>
        <taxon>Actinomycetota</taxon>
        <taxon>Actinomycetes</taxon>
        <taxon>Micrococcales</taxon>
        <taxon>Microbacteriaceae</taxon>
        <taxon>Agromyces</taxon>
    </lineage>
</organism>
<keyword evidence="1" id="KW-0732">Signal</keyword>
<feature type="chain" id="PRO_5046532427" description="Lipoprotein" evidence="1">
    <location>
        <begin position="34"/>
        <end position="190"/>
    </location>
</feature>
<sequence length="190" mass="20670">MVEFLSNRIWHAPAALTLGACLLLSGCSSPAEADGPYSDAAREALDRASSDFERGVFSDLNVTRAEYEEAVDRYVRCIEDAGAEVKPVDQGGYYIYAVGGDTGRYDAVADKCSTGTRALIEPLYLNMITNPDAEDFEDIVVACFERHGGIDETISGDDLERYLQASTDGDPLPFEVDPDVFDSCMSNPQN</sequence>